<gene>
    <name evidence="1" type="ORF">AYBTSS11_LOCUS24275</name>
</gene>
<dbReference type="AlphaFoldDB" id="A0AA86T9U6"/>
<name>A0AA86T9U6_9FABA</name>
<dbReference type="Proteomes" id="UP001189624">
    <property type="component" value="Chromosome 8"/>
</dbReference>
<proteinExistence type="predicted"/>
<evidence type="ECO:0000313" key="2">
    <source>
        <dbReference type="Proteomes" id="UP001189624"/>
    </source>
</evidence>
<dbReference type="EMBL" id="OY731405">
    <property type="protein sequence ID" value="CAJ1972226.1"/>
    <property type="molecule type" value="Genomic_DNA"/>
</dbReference>
<sequence>MLFSSECGSRIVALNREFDLTLFAAKAQQLVNHVAHIRHGDADDSVDYVSMGCLAFTTTLAALAKTATTGWQPCGEHWSFASTCGNVVVDCNDRLTQHREEHGVIVLNVESDLNMFVSNEVGLRICS</sequence>
<keyword evidence="2" id="KW-1185">Reference proteome</keyword>
<evidence type="ECO:0000313" key="1">
    <source>
        <dbReference type="EMBL" id="CAJ1972226.1"/>
    </source>
</evidence>
<organism evidence="1 2">
    <name type="scientific">Sphenostylis stenocarpa</name>
    <dbReference type="NCBI Taxonomy" id="92480"/>
    <lineage>
        <taxon>Eukaryota</taxon>
        <taxon>Viridiplantae</taxon>
        <taxon>Streptophyta</taxon>
        <taxon>Embryophyta</taxon>
        <taxon>Tracheophyta</taxon>
        <taxon>Spermatophyta</taxon>
        <taxon>Magnoliopsida</taxon>
        <taxon>eudicotyledons</taxon>
        <taxon>Gunneridae</taxon>
        <taxon>Pentapetalae</taxon>
        <taxon>rosids</taxon>
        <taxon>fabids</taxon>
        <taxon>Fabales</taxon>
        <taxon>Fabaceae</taxon>
        <taxon>Papilionoideae</taxon>
        <taxon>50 kb inversion clade</taxon>
        <taxon>NPAAA clade</taxon>
        <taxon>indigoferoid/millettioid clade</taxon>
        <taxon>Phaseoleae</taxon>
        <taxon>Sphenostylis</taxon>
    </lineage>
</organism>
<accession>A0AA86T9U6</accession>
<reference evidence="1" key="1">
    <citation type="submission" date="2023-10" db="EMBL/GenBank/DDBJ databases">
        <authorList>
            <person name="Domelevo Entfellner J.-B."/>
        </authorList>
    </citation>
    <scope>NUCLEOTIDE SEQUENCE</scope>
</reference>
<protein>
    <submittedName>
        <fullName evidence="1">Uncharacterized protein</fullName>
    </submittedName>
</protein>
<dbReference type="Gramene" id="rna-AYBTSS11_LOCUS24275">
    <property type="protein sequence ID" value="CAJ1972226.1"/>
    <property type="gene ID" value="gene-AYBTSS11_LOCUS24275"/>
</dbReference>